<gene>
    <name evidence="17" type="ORF">N5A92_06830</name>
</gene>
<evidence type="ECO:0000256" key="13">
    <source>
        <dbReference type="ARBA" id="ARBA00023136"/>
    </source>
</evidence>
<keyword evidence="11 14" id="KW-0482">Metalloprotease</keyword>
<comment type="similarity">
    <text evidence="2 14">Belongs to the peptidase M50B family.</text>
</comment>
<dbReference type="PROSITE" id="PS51371">
    <property type="entry name" value="CBS"/>
    <property type="match status" value="2"/>
</dbReference>
<keyword evidence="18" id="KW-1185">Reference proteome</keyword>
<dbReference type="Pfam" id="PF02163">
    <property type="entry name" value="Peptidase_M50"/>
    <property type="match status" value="2"/>
</dbReference>
<dbReference type="PIRSF" id="PIRSF006404">
    <property type="entry name" value="UCP006404_Pept_M50_CBS"/>
    <property type="match status" value="1"/>
</dbReference>
<comment type="cofactor">
    <cofactor evidence="14">
        <name>Zn(2+)</name>
        <dbReference type="ChEBI" id="CHEBI:29105"/>
    </cofactor>
    <text evidence="14">Binds 1 zinc ion per subunit.</text>
</comment>
<dbReference type="CDD" id="cd06164">
    <property type="entry name" value="S2P-M50_SpoIVFB_CBS"/>
    <property type="match status" value="1"/>
</dbReference>
<dbReference type="EMBL" id="JAOCZP010000002">
    <property type="protein sequence ID" value="MCT7374748.1"/>
    <property type="molecule type" value="Genomic_DNA"/>
</dbReference>
<evidence type="ECO:0000256" key="14">
    <source>
        <dbReference type="PIRNR" id="PIRNR006404"/>
    </source>
</evidence>
<feature type="transmembrane region" description="Helical" evidence="14">
    <location>
        <begin position="138"/>
        <end position="158"/>
    </location>
</feature>
<keyword evidence="12 15" id="KW-0129">CBS domain</keyword>
<evidence type="ECO:0000256" key="10">
    <source>
        <dbReference type="ARBA" id="ARBA00022989"/>
    </source>
</evidence>
<keyword evidence="9 14" id="KW-0862">Zinc</keyword>
<evidence type="ECO:0000256" key="2">
    <source>
        <dbReference type="ARBA" id="ARBA00007931"/>
    </source>
</evidence>
<evidence type="ECO:0000256" key="3">
    <source>
        <dbReference type="ARBA" id="ARBA00022475"/>
    </source>
</evidence>
<keyword evidence="6 14" id="KW-0479">Metal-binding</keyword>
<keyword evidence="4 14" id="KW-0645">Protease</keyword>
<dbReference type="SUPFAM" id="SSF54631">
    <property type="entry name" value="CBS-domain pair"/>
    <property type="match status" value="1"/>
</dbReference>
<keyword evidence="3 14" id="KW-1003">Cell membrane</keyword>
<keyword evidence="13 14" id="KW-0472">Membrane</keyword>
<evidence type="ECO:0000256" key="4">
    <source>
        <dbReference type="ARBA" id="ARBA00022670"/>
    </source>
</evidence>
<dbReference type="Pfam" id="PF00571">
    <property type="entry name" value="CBS"/>
    <property type="match status" value="2"/>
</dbReference>
<evidence type="ECO:0000313" key="18">
    <source>
        <dbReference type="Proteomes" id="UP001320831"/>
    </source>
</evidence>
<feature type="domain" description="CBS" evidence="16">
    <location>
        <begin position="301"/>
        <end position="359"/>
    </location>
</feature>
<evidence type="ECO:0000256" key="6">
    <source>
        <dbReference type="ARBA" id="ARBA00022723"/>
    </source>
</evidence>
<proteinExistence type="inferred from homology"/>
<evidence type="ECO:0000256" key="7">
    <source>
        <dbReference type="ARBA" id="ARBA00022737"/>
    </source>
</evidence>
<evidence type="ECO:0000256" key="11">
    <source>
        <dbReference type="ARBA" id="ARBA00023049"/>
    </source>
</evidence>
<dbReference type="GO" id="GO:0008233">
    <property type="term" value="F:peptidase activity"/>
    <property type="evidence" value="ECO:0007669"/>
    <property type="project" value="UniProtKB-KW"/>
</dbReference>
<comment type="subcellular location">
    <subcellularLocation>
        <location evidence="1 14">Cell membrane</location>
        <topology evidence="1 14">Multi-pass membrane protein</topology>
    </subcellularLocation>
</comment>
<dbReference type="RefSeq" id="WP_260901249.1">
    <property type="nucleotide sequence ID" value="NZ_JAOCZP010000002.1"/>
</dbReference>
<protein>
    <recommendedName>
        <fullName evidence="14">Zinc metalloprotease</fullName>
    </recommendedName>
</protein>
<dbReference type="InterPro" id="IPR046342">
    <property type="entry name" value="CBS_dom_sf"/>
</dbReference>
<name>A0ABT2LMX0_9HYPH</name>
<evidence type="ECO:0000256" key="15">
    <source>
        <dbReference type="PROSITE-ProRule" id="PRU00703"/>
    </source>
</evidence>
<evidence type="ECO:0000313" key="17">
    <source>
        <dbReference type="EMBL" id="MCT7374748.1"/>
    </source>
</evidence>
<dbReference type="GO" id="GO:0006508">
    <property type="term" value="P:proteolysis"/>
    <property type="evidence" value="ECO:0007669"/>
    <property type="project" value="UniProtKB-KW"/>
</dbReference>
<feature type="transmembrane region" description="Helical" evidence="14">
    <location>
        <begin position="7"/>
        <end position="29"/>
    </location>
</feature>
<accession>A0ABT2LMX0</accession>
<dbReference type="SMART" id="SM00116">
    <property type="entry name" value="CBS"/>
    <property type="match status" value="2"/>
</dbReference>
<dbReference type="PANTHER" id="PTHR39188">
    <property type="entry name" value="MEMBRANE-ASSOCIATED ZINC METALLOPROTEASE M50B"/>
    <property type="match status" value="1"/>
</dbReference>
<evidence type="ECO:0000256" key="1">
    <source>
        <dbReference type="ARBA" id="ARBA00004651"/>
    </source>
</evidence>
<evidence type="ECO:0000256" key="9">
    <source>
        <dbReference type="ARBA" id="ARBA00022833"/>
    </source>
</evidence>
<dbReference type="InterPro" id="IPR008915">
    <property type="entry name" value="Peptidase_M50"/>
</dbReference>
<dbReference type="Gene3D" id="3.10.580.10">
    <property type="entry name" value="CBS-domain"/>
    <property type="match status" value="1"/>
</dbReference>
<keyword evidence="7" id="KW-0677">Repeat</keyword>
<feature type="transmembrane region" description="Helical" evidence="14">
    <location>
        <begin position="35"/>
        <end position="58"/>
    </location>
</feature>
<evidence type="ECO:0000256" key="8">
    <source>
        <dbReference type="ARBA" id="ARBA00022801"/>
    </source>
</evidence>
<feature type="domain" description="CBS" evidence="16">
    <location>
        <begin position="238"/>
        <end position="294"/>
    </location>
</feature>
<comment type="caution">
    <text evidence="17">The sequence shown here is derived from an EMBL/GenBank/DDBJ whole genome shotgun (WGS) entry which is preliminary data.</text>
</comment>
<dbReference type="Proteomes" id="UP001320831">
    <property type="component" value="Unassembled WGS sequence"/>
</dbReference>
<evidence type="ECO:0000256" key="12">
    <source>
        <dbReference type="ARBA" id="ARBA00023122"/>
    </source>
</evidence>
<feature type="transmembrane region" description="Helical" evidence="14">
    <location>
        <begin position="190"/>
        <end position="216"/>
    </location>
</feature>
<keyword evidence="5 14" id="KW-0812">Transmembrane</keyword>
<dbReference type="PANTHER" id="PTHR39188:SF3">
    <property type="entry name" value="STAGE IV SPORULATION PROTEIN FB"/>
    <property type="match status" value="1"/>
</dbReference>
<keyword evidence="8 14" id="KW-0378">Hydrolase</keyword>
<dbReference type="InterPro" id="IPR000644">
    <property type="entry name" value="CBS_dom"/>
</dbReference>
<evidence type="ECO:0000259" key="16">
    <source>
        <dbReference type="PROSITE" id="PS51371"/>
    </source>
</evidence>
<reference evidence="17 18" key="1">
    <citation type="submission" date="2022-09" db="EMBL/GenBank/DDBJ databases">
        <title>Chelativorans salina sp. nov., a novel slightly halophilic bacterium isolated from a saline lake sediment enrichment.</title>
        <authorList>
            <person name="Gao L."/>
            <person name="Fang B.-Z."/>
            <person name="Li W.-J."/>
        </authorList>
    </citation>
    <scope>NUCLEOTIDE SEQUENCE [LARGE SCALE GENOMIC DNA]</scope>
    <source>
        <strain evidence="17 18">EGI FJ00035</strain>
    </source>
</reference>
<sequence>MVWSFNIGKVLGTTVRIHVTFLLLLVWIWFMHYRIGGAAAAWEGVAFILAIFACVLLHEFGHALAARRYGIRTPDITLLPIGGLARLERMPEEPGQEFFIAVAGPVVNVVIAAIILIALGGWVGTEQMLQVEDPRANFLVRLAGVNIFLVLFNMIPAFPMDGGRVLRAILATRMTWARATQIAANIGQGLAFLFGFLGLLYNPLLIFIAIFVYLAAAAEAQNAQIRDIANSVLTGDVMVTEFAALDRSANIGEAIERLLATTQNEFPILDAHGRMEGLLTRNDMIAALKETGPEAPVVGAMRTDLPSVHRRQNLTEGFRLMQEKNKPAVAVVDSDGRLVGLLTHETIGEMMMVRAAMPEGFRFNRLRRPPPMPRRP</sequence>
<evidence type="ECO:0000256" key="5">
    <source>
        <dbReference type="ARBA" id="ARBA00022692"/>
    </source>
</evidence>
<organism evidence="17 18">
    <name type="scientific">Chelativorans salis</name>
    <dbReference type="NCBI Taxonomy" id="2978478"/>
    <lineage>
        <taxon>Bacteria</taxon>
        <taxon>Pseudomonadati</taxon>
        <taxon>Pseudomonadota</taxon>
        <taxon>Alphaproteobacteria</taxon>
        <taxon>Hyphomicrobiales</taxon>
        <taxon>Phyllobacteriaceae</taxon>
        <taxon>Chelativorans</taxon>
    </lineage>
</organism>
<feature type="transmembrane region" description="Helical" evidence="14">
    <location>
        <begin position="98"/>
        <end position="123"/>
    </location>
</feature>
<dbReference type="InterPro" id="IPR016483">
    <property type="entry name" value="UCP006404_Pept_M50_CBS"/>
</dbReference>
<keyword evidence="10 14" id="KW-1133">Transmembrane helix</keyword>